<evidence type="ECO:0000313" key="3">
    <source>
        <dbReference type="Proteomes" id="UP000095463"/>
    </source>
</evidence>
<protein>
    <submittedName>
        <fullName evidence="2">Uncharacterized protein</fullName>
    </submittedName>
</protein>
<reference evidence="2 3" key="1">
    <citation type="journal article" date="2015" name="Genome Announc.">
        <title>Genome Assemblies of Three Soil-Associated Devosia species: D. insulae, D. limi, and D. soli.</title>
        <authorList>
            <person name="Hassan Y.I."/>
            <person name="Lepp D."/>
            <person name="Zhou T."/>
        </authorList>
    </citation>
    <scope>NUCLEOTIDE SEQUENCE [LARGE SCALE GENOMIC DNA]</scope>
    <source>
        <strain evidence="2 3">DS-56</strain>
    </source>
</reference>
<dbReference type="EMBL" id="LAJE02000407">
    <property type="protein sequence ID" value="OEO27960.1"/>
    <property type="molecule type" value="Genomic_DNA"/>
</dbReference>
<dbReference type="OrthoDB" id="9805649at2"/>
<evidence type="ECO:0000256" key="1">
    <source>
        <dbReference type="SAM" id="MobiDB-lite"/>
    </source>
</evidence>
<dbReference type="Gene3D" id="3.40.50.1110">
    <property type="entry name" value="SGNH hydrolase"/>
    <property type="match status" value="1"/>
</dbReference>
<sequence length="412" mass="44947">MAVMQKKPNRFVLWVVGAVVAALVLTDMLPMFAQAREAEFAVPAIAQQLDDGRILVAQQEQAPRKKRRTLMDLLFGDDQQQQDEPVVEKPVVKKQKKAALPPPEKPKIEKALGATRLAVFGDSMATDVGKALERFYAEDPNISILTQGVGSSSFVRPDFFDWPKTISEQITANSFDIAVVIIGINDRQKMRLNGEVYGSLTPEWTTEYSARVTNVVKALRAANKPTIWIGLPPMEAPKFGKAMIQVNEIQRLAAFSGGAEFLDIYEKFATEEGGYTARGPDLNGNQVRMRKEDGIHFSAAGADKLAFYLSQSLKNYYRGGGTVGIEVADPLLGTDAQLMMRPPYQGLGQMKLLEVAGAVISLTNTPRRAADLVTADMADAATVGFDLTQMIEAPVGRADAFGVGKVENPNPK</sequence>
<dbReference type="InterPro" id="IPR036514">
    <property type="entry name" value="SGNH_hydro_sf"/>
</dbReference>
<evidence type="ECO:0000313" key="2">
    <source>
        <dbReference type="EMBL" id="OEO27960.1"/>
    </source>
</evidence>
<comment type="caution">
    <text evidence="2">The sequence shown here is derived from an EMBL/GenBank/DDBJ whole genome shotgun (WGS) entry which is preliminary data.</text>
</comment>
<keyword evidence="3" id="KW-1185">Reference proteome</keyword>
<gene>
    <name evidence="2" type="ORF">VW23_007090</name>
</gene>
<name>A0A1E5XH83_9HYPH</name>
<dbReference type="AlphaFoldDB" id="A0A1E5XH83"/>
<proteinExistence type="predicted"/>
<dbReference type="GO" id="GO:0016788">
    <property type="term" value="F:hydrolase activity, acting on ester bonds"/>
    <property type="evidence" value="ECO:0007669"/>
    <property type="project" value="UniProtKB-ARBA"/>
</dbReference>
<feature type="region of interest" description="Disordered" evidence="1">
    <location>
        <begin position="80"/>
        <end position="105"/>
    </location>
</feature>
<dbReference type="Proteomes" id="UP000095463">
    <property type="component" value="Unassembled WGS sequence"/>
</dbReference>
<organism evidence="2 3">
    <name type="scientific">Devosia insulae DS-56</name>
    <dbReference type="NCBI Taxonomy" id="1116389"/>
    <lineage>
        <taxon>Bacteria</taxon>
        <taxon>Pseudomonadati</taxon>
        <taxon>Pseudomonadota</taxon>
        <taxon>Alphaproteobacteria</taxon>
        <taxon>Hyphomicrobiales</taxon>
        <taxon>Devosiaceae</taxon>
        <taxon>Devosia</taxon>
    </lineage>
</organism>
<accession>A0A1E5XH83</accession>
<dbReference type="SUPFAM" id="SSF52266">
    <property type="entry name" value="SGNH hydrolase"/>
    <property type="match status" value="1"/>
</dbReference>
<dbReference type="InterPro" id="IPR007407">
    <property type="entry name" value="DUF459"/>
</dbReference>
<dbReference type="Pfam" id="PF04311">
    <property type="entry name" value="DUF459"/>
    <property type="match status" value="1"/>
</dbReference>